<name>A0A380P6J9_WEIVI</name>
<organism evidence="1 2">
    <name type="scientific">Weissella viridescens</name>
    <name type="common">Lactobacillus viridescens</name>
    <dbReference type="NCBI Taxonomy" id="1629"/>
    <lineage>
        <taxon>Bacteria</taxon>
        <taxon>Bacillati</taxon>
        <taxon>Bacillota</taxon>
        <taxon>Bacilli</taxon>
        <taxon>Lactobacillales</taxon>
        <taxon>Lactobacillaceae</taxon>
        <taxon>Weissella</taxon>
    </lineage>
</organism>
<dbReference type="EMBL" id="UHIV01000005">
    <property type="protein sequence ID" value="SUP60831.1"/>
    <property type="molecule type" value="Genomic_DNA"/>
</dbReference>
<protein>
    <submittedName>
        <fullName evidence="1">Uncharacterized protein</fullName>
    </submittedName>
</protein>
<proteinExistence type="predicted"/>
<dbReference type="Proteomes" id="UP000254621">
    <property type="component" value="Unassembled WGS sequence"/>
</dbReference>
<reference evidence="1 2" key="1">
    <citation type="submission" date="2018-06" db="EMBL/GenBank/DDBJ databases">
        <authorList>
            <consortium name="Pathogen Informatics"/>
            <person name="Doyle S."/>
        </authorList>
    </citation>
    <scope>NUCLEOTIDE SEQUENCE [LARGE SCALE GENOMIC DNA]</scope>
    <source>
        <strain evidence="1 2">NCTC13645</strain>
    </source>
</reference>
<gene>
    <name evidence="1" type="ORF">NCTC13645_01951</name>
</gene>
<evidence type="ECO:0000313" key="2">
    <source>
        <dbReference type="Proteomes" id="UP000254621"/>
    </source>
</evidence>
<evidence type="ECO:0000313" key="1">
    <source>
        <dbReference type="EMBL" id="SUP60831.1"/>
    </source>
</evidence>
<accession>A0A380P6J9</accession>
<dbReference type="AlphaFoldDB" id="A0A380P6J9"/>
<sequence>MASEQVVDVEKLNDWDLTNDELNVLDILYWVAMYPDENEGKSISMQEMFQKALLIRGWPKLCQT</sequence>